<dbReference type="PROSITE" id="PS51375">
    <property type="entry name" value="PPR"/>
    <property type="match status" value="2"/>
</dbReference>
<proteinExistence type="predicted"/>
<accession>A0ABD1RQT8</accession>
<dbReference type="InterPro" id="IPR002885">
    <property type="entry name" value="PPR_rpt"/>
</dbReference>
<organism evidence="4 5">
    <name type="scientific">Abeliophyllum distichum</name>
    <dbReference type="NCBI Taxonomy" id="126358"/>
    <lineage>
        <taxon>Eukaryota</taxon>
        <taxon>Viridiplantae</taxon>
        <taxon>Streptophyta</taxon>
        <taxon>Embryophyta</taxon>
        <taxon>Tracheophyta</taxon>
        <taxon>Spermatophyta</taxon>
        <taxon>Magnoliopsida</taxon>
        <taxon>eudicotyledons</taxon>
        <taxon>Gunneridae</taxon>
        <taxon>Pentapetalae</taxon>
        <taxon>asterids</taxon>
        <taxon>lamiids</taxon>
        <taxon>Lamiales</taxon>
        <taxon>Oleaceae</taxon>
        <taxon>Forsythieae</taxon>
        <taxon>Abeliophyllum</taxon>
    </lineage>
</organism>
<keyword evidence="1" id="KW-0677">Repeat</keyword>
<feature type="region of interest" description="Disordered" evidence="3">
    <location>
        <begin position="1"/>
        <end position="33"/>
    </location>
</feature>
<evidence type="ECO:0000256" key="2">
    <source>
        <dbReference type="PROSITE-ProRule" id="PRU00708"/>
    </source>
</evidence>
<dbReference type="Pfam" id="PF01535">
    <property type="entry name" value="PPR"/>
    <property type="match status" value="2"/>
</dbReference>
<dbReference type="EMBL" id="JBFOLK010000008">
    <property type="protein sequence ID" value="KAL2490738.1"/>
    <property type="molecule type" value="Genomic_DNA"/>
</dbReference>
<dbReference type="InterPro" id="IPR046960">
    <property type="entry name" value="PPR_At4g14850-like_plant"/>
</dbReference>
<protein>
    <submittedName>
        <fullName evidence="4">Pentatricopeptide repeat-containing protein</fullName>
    </submittedName>
</protein>
<sequence length="201" mass="22898">MGTNGNTWKCPAPPPLVKASPVPPQQKQRTSIKEEDFDEDMFLKETFFNLRTLDNKGCLEDAIHVFENMSDSSTFIWNIILKGLTNNEFFKEAIDYYNRMQFEGVKADCFTFPSVIKACTAVFAMVEGQKVYSRIIKLGLDSDIYTCNALILMYAKVGYVKDSDEIFESMPVKDLASWNSMISEYVLASDGWSSLMCFNKM</sequence>
<feature type="repeat" description="PPR" evidence="2">
    <location>
        <begin position="73"/>
        <end position="107"/>
    </location>
</feature>
<evidence type="ECO:0000313" key="4">
    <source>
        <dbReference type="EMBL" id="KAL2490738.1"/>
    </source>
</evidence>
<feature type="repeat" description="PPR" evidence="2">
    <location>
        <begin position="143"/>
        <end position="177"/>
    </location>
</feature>
<feature type="compositionally biased region" description="Pro residues" evidence="3">
    <location>
        <begin position="11"/>
        <end position="24"/>
    </location>
</feature>
<evidence type="ECO:0000256" key="1">
    <source>
        <dbReference type="ARBA" id="ARBA00022737"/>
    </source>
</evidence>
<dbReference type="PANTHER" id="PTHR47926">
    <property type="entry name" value="PENTATRICOPEPTIDE REPEAT-CONTAINING PROTEIN"/>
    <property type="match status" value="1"/>
</dbReference>
<dbReference type="AlphaFoldDB" id="A0ABD1RQT8"/>
<evidence type="ECO:0000256" key="3">
    <source>
        <dbReference type="SAM" id="MobiDB-lite"/>
    </source>
</evidence>
<dbReference type="Pfam" id="PF13041">
    <property type="entry name" value="PPR_2"/>
    <property type="match status" value="1"/>
</dbReference>
<comment type="caution">
    <text evidence="4">The sequence shown here is derived from an EMBL/GenBank/DDBJ whole genome shotgun (WGS) entry which is preliminary data.</text>
</comment>
<dbReference type="InterPro" id="IPR011990">
    <property type="entry name" value="TPR-like_helical_dom_sf"/>
</dbReference>
<evidence type="ECO:0000313" key="5">
    <source>
        <dbReference type="Proteomes" id="UP001604336"/>
    </source>
</evidence>
<dbReference type="Gene3D" id="1.25.40.10">
    <property type="entry name" value="Tetratricopeptide repeat domain"/>
    <property type="match status" value="2"/>
</dbReference>
<keyword evidence="5" id="KW-1185">Reference proteome</keyword>
<dbReference type="NCBIfam" id="TIGR00756">
    <property type="entry name" value="PPR"/>
    <property type="match status" value="2"/>
</dbReference>
<name>A0ABD1RQT8_9LAMI</name>
<dbReference type="Proteomes" id="UP001604336">
    <property type="component" value="Unassembled WGS sequence"/>
</dbReference>
<gene>
    <name evidence="4" type="ORF">Adt_26366</name>
</gene>
<reference evidence="5" key="1">
    <citation type="submission" date="2024-07" db="EMBL/GenBank/DDBJ databases">
        <title>Two chromosome-level genome assemblies of Korean endemic species Abeliophyllum distichum and Forsythia ovata (Oleaceae).</title>
        <authorList>
            <person name="Jang H."/>
        </authorList>
    </citation>
    <scope>NUCLEOTIDE SEQUENCE [LARGE SCALE GENOMIC DNA]</scope>
</reference>